<feature type="transmembrane region" description="Helical" evidence="1">
    <location>
        <begin position="7"/>
        <end position="28"/>
    </location>
</feature>
<dbReference type="PATRIC" id="fig|1359175.3.peg.1033"/>
<keyword evidence="1" id="KW-0472">Membrane</keyword>
<gene>
    <name evidence="2" type="ORF">OTSTA716_2518</name>
</gene>
<keyword evidence="1" id="KW-1133">Transmembrane helix</keyword>
<keyword evidence="1" id="KW-0812">Transmembrane</keyword>
<name>A0A0F3NSF3_ORITS</name>
<comment type="caution">
    <text evidence="2">The sequence shown here is derived from an EMBL/GenBank/DDBJ whole genome shotgun (WGS) entry which is preliminary data.</text>
</comment>
<dbReference type="Proteomes" id="UP000033671">
    <property type="component" value="Unassembled WGS sequence"/>
</dbReference>
<protein>
    <submittedName>
        <fullName evidence="2">Putative conjugative transfer TraC domain protein</fullName>
    </submittedName>
</protein>
<dbReference type="Pfam" id="PF11130">
    <property type="entry name" value="TraC_F_IV"/>
    <property type="match status" value="1"/>
</dbReference>
<evidence type="ECO:0000256" key="1">
    <source>
        <dbReference type="SAM" id="Phobius"/>
    </source>
</evidence>
<dbReference type="InterPro" id="IPR025955">
    <property type="entry name" value="TraC/Conjuga_ATPase"/>
</dbReference>
<sequence>QLIVHRLLFYTLFILAYYVPISYVRAVFISLEARNRPVELKLSAMDLFLGNEMRRDEYIKSNFLIHFGLQILPNQAMERTAAITKREALERNINAGMGKFFPDIQQEAEDLAGVVAALQSGDRVVNIYFNIIMFDKTKKDIA</sequence>
<evidence type="ECO:0000313" key="2">
    <source>
        <dbReference type="EMBL" id="KJV70612.1"/>
    </source>
</evidence>
<evidence type="ECO:0000313" key="3">
    <source>
        <dbReference type="Proteomes" id="UP000033671"/>
    </source>
</evidence>
<proteinExistence type="predicted"/>
<reference evidence="2 3" key="1">
    <citation type="submission" date="2015-01" db="EMBL/GenBank/DDBJ databases">
        <title>Genome Sequencing of Rickettsiales.</title>
        <authorList>
            <person name="Daugherty S.C."/>
            <person name="Su Q."/>
            <person name="Abolude K."/>
            <person name="Beier-Sexton M."/>
            <person name="Carlyon J.A."/>
            <person name="Carter R."/>
            <person name="Day N.P."/>
            <person name="Dumler S.J."/>
            <person name="Dyachenko V."/>
            <person name="Godinez A."/>
            <person name="Kurtti T.J."/>
            <person name="Lichay M."/>
            <person name="Mullins K.E."/>
            <person name="Ott S."/>
            <person name="Pappas-Brown V."/>
            <person name="Paris D.H."/>
            <person name="Patel P."/>
            <person name="Richards A.L."/>
            <person name="Sadzewicz L."/>
            <person name="Sears K."/>
            <person name="Seidman D."/>
            <person name="Sengamalay N."/>
            <person name="Stenos J."/>
            <person name="Tallon L.J."/>
            <person name="Vincent G."/>
            <person name="Fraser C.M."/>
            <person name="Munderloh U."/>
            <person name="Dunning-Hotopp J.C."/>
        </authorList>
    </citation>
    <scope>NUCLEOTIDE SEQUENCE [LARGE SCALE GENOMIC DNA]</scope>
    <source>
        <strain evidence="2 3">TA716</strain>
    </source>
</reference>
<dbReference type="AlphaFoldDB" id="A0A0F3NSF3"/>
<accession>A0A0F3NSF3</accession>
<dbReference type="EMBL" id="LAOA01000176">
    <property type="protein sequence ID" value="KJV70612.1"/>
    <property type="molecule type" value="Genomic_DNA"/>
</dbReference>
<organism evidence="2 3">
    <name type="scientific">Orientia tsutsugamushi str. TA716</name>
    <dbReference type="NCBI Taxonomy" id="1359175"/>
    <lineage>
        <taxon>Bacteria</taxon>
        <taxon>Pseudomonadati</taxon>
        <taxon>Pseudomonadota</taxon>
        <taxon>Alphaproteobacteria</taxon>
        <taxon>Rickettsiales</taxon>
        <taxon>Rickettsiaceae</taxon>
        <taxon>Rickettsieae</taxon>
        <taxon>Orientia</taxon>
    </lineage>
</organism>
<feature type="non-terminal residue" evidence="2">
    <location>
        <position position="1"/>
    </location>
</feature>